<comment type="caution">
    <text evidence="1">The sequence shown here is derived from an EMBL/GenBank/DDBJ whole genome shotgun (WGS) entry which is preliminary data.</text>
</comment>
<accession>A0AAU9N4T8</accession>
<keyword evidence="2" id="KW-1185">Reference proteome</keyword>
<dbReference type="EMBL" id="CAKMRJ010003334">
    <property type="protein sequence ID" value="CAH1431359.1"/>
    <property type="molecule type" value="Genomic_DNA"/>
</dbReference>
<gene>
    <name evidence="1" type="ORF">LVIROSA_LOCUS18078</name>
</gene>
<proteinExistence type="predicted"/>
<protein>
    <submittedName>
        <fullName evidence="1">Uncharacterized protein</fullName>
    </submittedName>
</protein>
<evidence type="ECO:0000313" key="1">
    <source>
        <dbReference type="EMBL" id="CAH1431359.1"/>
    </source>
</evidence>
<sequence>MVCKVEYVVGSGRKSLIKARSLTIFRIQFSLVRNSHWCINEHKVMKLLSYKSIGIRTKFVANKYKEMSTYGE</sequence>
<name>A0AAU9N4T8_9ASTR</name>
<reference evidence="1 2" key="1">
    <citation type="submission" date="2022-01" db="EMBL/GenBank/DDBJ databases">
        <authorList>
            <person name="Xiong W."/>
            <person name="Schranz E."/>
        </authorList>
    </citation>
    <scope>NUCLEOTIDE SEQUENCE [LARGE SCALE GENOMIC DNA]</scope>
</reference>
<organism evidence="1 2">
    <name type="scientific">Lactuca virosa</name>
    <dbReference type="NCBI Taxonomy" id="75947"/>
    <lineage>
        <taxon>Eukaryota</taxon>
        <taxon>Viridiplantae</taxon>
        <taxon>Streptophyta</taxon>
        <taxon>Embryophyta</taxon>
        <taxon>Tracheophyta</taxon>
        <taxon>Spermatophyta</taxon>
        <taxon>Magnoliopsida</taxon>
        <taxon>eudicotyledons</taxon>
        <taxon>Gunneridae</taxon>
        <taxon>Pentapetalae</taxon>
        <taxon>asterids</taxon>
        <taxon>campanulids</taxon>
        <taxon>Asterales</taxon>
        <taxon>Asteraceae</taxon>
        <taxon>Cichorioideae</taxon>
        <taxon>Cichorieae</taxon>
        <taxon>Lactucinae</taxon>
        <taxon>Lactuca</taxon>
    </lineage>
</organism>
<dbReference type="AlphaFoldDB" id="A0AAU9N4T8"/>
<evidence type="ECO:0000313" key="2">
    <source>
        <dbReference type="Proteomes" id="UP001157418"/>
    </source>
</evidence>
<dbReference type="Proteomes" id="UP001157418">
    <property type="component" value="Unassembled WGS sequence"/>
</dbReference>